<dbReference type="EMBL" id="CAMPGE010001687">
    <property type="protein sequence ID" value="CAI2360489.1"/>
    <property type="molecule type" value="Genomic_DNA"/>
</dbReference>
<dbReference type="AlphaFoldDB" id="A0AAD1U5C6"/>
<gene>
    <name evidence="2" type="ORF">ECRASSUSDP1_LOCUS1793</name>
</gene>
<feature type="compositionally biased region" description="Polar residues" evidence="1">
    <location>
        <begin position="102"/>
        <end position="117"/>
    </location>
</feature>
<protein>
    <submittedName>
        <fullName evidence="2">Uncharacterized protein</fullName>
    </submittedName>
</protein>
<feature type="compositionally biased region" description="Basic residues" evidence="1">
    <location>
        <begin position="153"/>
        <end position="173"/>
    </location>
</feature>
<evidence type="ECO:0000256" key="1">
    <source>
        <dbReference type="SAM" id="MobiDB-lite"/>
    </source>
</evidence>
<dbReference type="Proteomes" id="UP001295684">
    <property type="component" value="Unassembled WGS sequence"/>
</dbReference>
<keyword evidence="3" id="KW-1185">Reference proteome</keyword>
<sequence>MQLEALNFYTECARLPVISNLWISANNSEIWSKKEEARLELSLESQLKKTMIKMFPNFKPLIKTGNKETTDDILKEIKRAENYYKAMDYDLKIQIGAKKLQNSGSNLRKASPVSSRHPSTKAGRRSSQNPHPLSPRKSSDPLKNCFSSEMQKLRRNNRRKSVPKKSPIRSQKKKQSECCIDREKFSLFTMTEKEKVQMRKDLYSPIFHKSATYRMLERESRSETTYGHSEMEAARKQKSSLHMILRGMSRYRPRRGFTTHSGHR</sequence>
<comment type="caution">
    <text evidence="2">The sequence shown here is derived from an EMBL/GenBank/DDBJ whole genome shotgun (WGS) entry which is preliminary data.</text>
</comment>
<name>A0AAD1U5C6_EUPCR</name>
<reference evidence="2" key="1">
    <citation type="submission" date="2023-07" db="EMBL/GenBank/DDBJ databases">
        <authorList>
            <consortium name="AG Swart"/>
            <person name="Singh M."/>
            <person name="Singh A."/>
            <person name="Seah K."/>
            <person name="Emmerich C."/>
        </authorList>
    </citation>
    <scope>NUCLEOTIDE SEQUENCE</scope>
    <source>
        <strain evidence="2">DP1</strain>
    </source>
</reference>
<evidence type="ECO:0000313" key="2">
    <source>
        <dbReference type="EMBL" id="CAI2360489.1"/>
    </source>
</evidence>
<proteinExistence type="predicted"/>
<evidence type="ECO:0000313" key="3">
    <source>
        <dbReference type="Proteomes" id="UP001295684"/>
    </source>
</evidence>
<organism evidence="2 3">
    <name type="scientific">Euplotes crassus</name>
    <dbReference type="NCBI Taxonomy" id="5936"/>
    <lineage>
        <taxon>Eukaryota</taxon>
        <taxon>Sar</taxon>
        <taxon>Alveolata</taxon>
        <taxon>Ciliophora</taxon>
        <taxon>Intramacronucleata</taxon>
        <taxon>Spirotrichea</taxon>
        <taxon>Hypotrichia</taxon>
        <taxon>Euplotida</taxon>
        <taxon>Euplotidae</taxon>
        <taxon>Moneuplotes</taxon>
    </lineage>
</organism>
<accession>A0AAD1U5C6</accession>
<feature type="region of interest" description="Disordered" evidence="1">
    <location>
        <begin position="102"/>
        <end position="177"/>
    </location>
</feature>